<proteinExistence type="predicted"/>
<gene>
    <name evidence="1" type="ORF">PBRASI_LOCUS3544</name>
</gene>
<dbReference type="AlphaFoldDB" id="A0A9N9A6K0"/>
<keyword evidence="2" id="KW-1185">Reference proteome</keyword>
<dbReference type="Proteomes" id="UP000789739">
    <property type="component" value="Unassembled WGS sequence"/>
</dbReference>
<protein>
    <submittedName>
        <fullName evidence="1">5589_t:CDS:1</fullName>
    </submittedName>
</protein>
<dbReference type="Pfam" id="PF07957">
    <property type="entry name" value="DUF3294"/>
    <property type="match status" value="1"/>
</dbReference>
<reference evidence="1" key="1">
    <citation type="submission" date="2021-06" db="EMBL/GenBank/DDBJ databases">
        <authorList>
            <person name="Kallberg Y."/>
            <person name="Tangrot J."/>
            <person name="Rosling A."/>
        </authorList>
    </citation>
    <scope>NUCLEOTIDE SEQUENCE</scope>
    <source>
        <strain evidence="1">BR232B</strain>
    </source>
</reference>
<sequence length="104" mass="11787">MTNRIDALTTTMTNRIDALTNRNMDTRNLARVLNSRITAPDTTLEVVSDKTGNMPQTYPQTIATLRAMTRQNIDALLTFYQLPTTGTVENRRIRLAKHLGIRLL</sequence>
<name>A0A9N9A6K0_9GLOM</name>
<comment type="caution">
    <text evidence="1">The sequence shown here is derived from an EMBL/GenBank/DDBJ whole genome shotgun (WGS) entry which is preliminary data.</text>
</comment>
<accession>A0A9N9A6K0</accession>
<organism evidence="1 2">
    <name type="scientific">Paraglomus brasilianum</name>
    <dbReference type="NCBI Taxonomy" id="144538"/>
    <lineage>
        <taxon>Eukaryota</taxon>
        <taxon>Fungi</taxon>
        <taxon>Fungi incertae sedis</taxon>
        <taxon>Mucoromycota</taxon>
        <taxon>Glomeromycotina</taxon>
        <taxon>Glomeromycetes</taxon>
        <taxon>Paraglomerales</taxon>
        <taxon>Paraglomeraceae</taxon>
        <taxon>Paraglomus</taxon>
    </lineage>
</organism>
<dbReference type="OrthoDB" id="2436305at2759"/>
<evidence type="ECO:0000313" key="2">
    <source>
        <dbReference type="Proteomes" id="UP000789739"/>
    </source>
</evidence>
<dbReference type="InterPro" id="IPR012917">
    <property type="entry name" value="DUF3294"/>
</dbReference>
<dbReference type="EMBL" id="CAJVPI010000325">
    <property type="protein sequence ID" value="CAG8519412.1"/>
    <property type="molecule type" value="Genomic_DNA"/>
</dbReference>
<evidence type="ECO:0000313" key="1">
    <source>
        <dbReference type="EMBL" id="CAG8519412.1"/>
    </source>
</evidence>